<sequence>MPARSQLSRRPAPAHFTLLSRNRVYGVFTSLEDLRHCTDLLLTLGLRDQAVQIIMGDEGHRTLNTEGHGLWGRFLRLMQGLTDERSHIEQYAHALGRGDIVLSVDLSGTRTGVAEVAQAFRDSHARFVNHYGPWVVEPLEA</sequence>
<evidence type="ECO:0000313" key="2">
    <source>
        <dbReference type="Proteomes" id="UP000484842"/>
    </source>
</evidence>
<comment type="caution">
    <text evidence="1">The sequence shown here is derived from an EMBL/GenBank/DDBJ whole genome shotgun (WGS) entry which is preliminary data.</text>
</comment>
<dbReference type="RefSeq" id="WP_152869554.1">
    <property type="nucleotide sequence ID" value="NZ_WBSL01000001.1"/>
</dbReference>
<dbReference type="AlphaFoldDB" id="A0A7X1NVB1"/>
<proteinExistence type="predicted"/>
<dbReference type="Proteomes" id="UP000484842">
    <property type="component" value="Unassembled WGS sequence"/>
</dbReference>
<name>A0A7X1NVB1_9DEIO</name>
<protein>
    <submittedName>
        <fullName evidence="1">Uncharacterized protein</fullName>
    </submittedName>
</protein>
<gene>
    <name evidence="1" type="ORF">F8S09_05430</name>
</gene>
<organism evidence="1 2">
    <name type="scientific">Deinococcus terrestris</name>
    <dbReference type="NCBI Taxonomy" id="2651870"/>
    <lineage>
        <taxon>Bacteria</taxon>
        <taxon>Thermotogati</taxon>
        <taxon>Deinococcota</taxon>
        <taxon>Deinococci</taxon>
        <taxon>Deinococcales</taxon>
        <taxon>Deinococcaceae</taxon>
        <taxon>Deinococcus</taxon>
    </lineage>
</organism>
<accession>A0A7X1NVB1</accession>
<evidence type="ECO:0000313" key="1">
    <source>
        <dbReference type="EMBL" id="MPY66139.1"/>
    </source>
</evidence>
<reference evidence="1 2" key="1">
    <citation type="submission" date="2019-10" db="EMBL/GenBank/DDBJ databases">
        <title>Deinococcus sp. isolated from soil.</title>
        <authorList>
            <person name="Li Y."/>
            <person name="Wang J."/>
        </authorList>
    </citation>
    <scope>NUCLEOTIDE SEQUENCE [LARGE SCALE GENOMIC DNA]</scope>
    <source>
        <strain evidence="1 2">SDU3-2</strain>
    </source>
</reference>
<keyword evidence="2" id="KW-1185">Reference proteome</keyword>
<dbReference type="EMBL" id="WBSL01000001">
    <property type="protein sequence ID" value="MPY66139.1"/>
    <property type="molecule type" value="Genomic_DNA"/>
</dbReference>